<dbReference type="Gene3D" id="2.40.170.20">
    <property type="entry name" value="TonB-dependent receptor, beta-barrel domain"/>
    <property type="match status" value="1"/>
</dbReference>
<evidence type="ECO:0000256" key="2">
    <source>
        <dbReference type="ARBA" id="ARBA00022448"/>
    </source>
</evidence>
<dbReference type="GO" id="GO:0015344">
    <property type="term" value="F:siderophore uptake transmembrane transporter activity"/>
    <property type="evidence" value="ECO:0007669"/>
    <property type="project" value="TreeGrafter"/>
</dbReference>
<keyword evidence="5" id="KW-0732">Signal</keyword>
<evidence type="ECO:0000256" key="7">
    <source>
        <dbReference type="ARBA" id="ARBA00023237"/>
    </source>
</evidence>
<protein>
    <submittedName>
        <fullName evidence="10">TonB-dependent outer membrane receptor</fullName>
    </submittedName>
</protein>
<dbReference type="InterPro" id="IPR039426">
    <property type="entry name" value="TonB-dep_rcpt-like"/>
</dbReference>
<dbReference type="STRING" id="1349785.GCA_000509405_02468"/>
<accession>A0A2H1E639</accession>
<evidence type="ECO:0000256" key="1">
    <source>
        <dbReference type="ARBA" id="ARBA00004571"/>
    </source>
</evidence>
<evidence type="ECO:0000259" key="9">
    <source>
        <dbReference type="Pfam" id="PF07715"/>
    </source>
</evidence>
<dbReference type="GeneID" id="47721788"/>
<dbReference type="Gene3D" id="2.60.40.1120">
    <property type="entry name" value="Carboxypeptidase-like, regulatory domain"/>
    <property type="match status" value="1"/>
</dbReference>
<evidence type="ECO:0000313" key="10">
    <source>
        <dbReference type="EMBL" id="SFZ80095.1"/>
    </source>
</evidence>
<gene>
    <name evidence="10" type="ORF">MARIT_0184</name>
</gene>
<dbReference type="AlphaFoldDB" id="A0A2H1E639"/>
<evidence type="ECO:0000256" key="8">
    <source>
        <dbReference type="PROSITE-ProRule" id="PRU01360"/>
    </source>
</evidence>
<keyword evidence="6 8" id="KW-0472">Membrane</keyword>
<evidence type="ECO:0000256" key="6">
    <source>
        <dbReference type="ARBA" id="ARBA00023136"/>
    </source>
</evidence>
<dbReference type="GO" id="GO:0044718">
    <property type="term" value="P:siderophore transmembrane transport"/>
    <property type="evidence" value="ECO:0007669"/>
    <property type="project" value="TreeGrafter"/>
</dbReference>
<dbReference type="InterPro" id="IPR012910">
    <property type="entry name" value="Plug_dom"/>
</dbReference>
<keyword evidence="10" id="KW-0675">Receptor</keyword>
<dbReference type="EMBL" id="LT634361">
    <property type="protein sequence ID" value="SFZ80095.1"/>
    <property type="molecule type" value="Genomic_DNA"/>
</dbReference>
<feature type="domain" description="TonB-dependent receptor plug" evidence="9">
    <location>
        <begin position="116"/>
        <end position="218"/>
    </location>
</feature>
<keyword evidence="3 8" id="KW-1134">Transmembrane beta strand</keyword>
<evidence type="ECO:0000256" key="5">
    <source>
        <dbReference type="ARBA" id="ARBA00022729"/>
    </source>
</evidence>
<sequence length="781" mass="88947">MKKSTFVIVLILFTNIIIAQKTVTGFVKDSENKPLWGVDITLKNATIGTLSNEQGYFKLEVPEDAQFLEFSYMGFDNKTISIKKQFQNLYVNLIDASINLDDIQVNAKSKVEIIKEKTYDIAVLSEKSLKSSSVDLNTALKGLSGINVRSNGGLGSSFEFSMNGLSGKQIKFFIDNIPMENLGYSMTLNNFPPNLIQRVEIYKGVVPIYLGSDALGGAINIITKQKKSDYLDVSYSLGSFNTHIASFLGQYYDSSNGFVAKFSSFYNYSDNNYKIDDINVNDEFGNNLGTIDDVERFHDAYQSNMIRLQVGVFDKKIINRLLLGATFSSNRDEIQHALDPQKPYGNVLTKENLQQTSINYTSKGILKDKLSINLYASLTKRTSKLIDTVSKIYYWYKPAVSQDLLLPLDLRRGEVDRYKSLFTLYDNSHSVNSYLNYKITAQQQLNLNYNKNYLTRKGANSIAQARVPFTIPHILDKNILGISYDVSLFDNSLKSSLFAKYFNLSTEGTLSDPFKNESDPDKYQAVKNSFDKLGFGLALTYSFHEKLRGKISFERALRLPEGYELLGNGNFLLPNLTLLPELSNNYNIGFIFNNDRNNSLRININANGFYRDVKNLILLRNQAIYSKYLNKKNGKIIGAESSININYKNWLFSFNATKQGITELNDKNESIKTPNIPLTFSNIKFAYTFNHFLRNNHTLTCSWNARYVDKYPLNSYVEGALSTREIIPEQFSQNIALTYSTAQKKYNISFSIRNITDQKLYDNFKIQQPGRAYQLKLRYGF</sequence>
<evidence type="ECO:0000313" key="11">
    <source>
        <dbReference type="Proteomes" id="UP000231564"/>
    </source>
</evidence>
<dbReference type="PROSITE" id="PS52016">
    <property type="entry name" value="TONB_DEPENDENT_REC_3"/>
    <property type="match status" value="1"/>
</dbReference>
<dbReference type="GO" id="GO:0009279">
    <property type="term" value="C:cell outer membrane"/>
    <property type="evidence" value="ECO:0007669"/>
    <property type="project" value="UniProtKB-SubCell"/>
</dbReference>
<comment type="similarity">
    <text evidence="8">Belongs to the TonB-dependent receptor family.</text>
</comment>
<dbReference type="InterPro" id="IPR037066">
    <property type="entry name" value="Plug_dom_sf"/>
</dbReference>
<keyword evidence="11" id="KW-1185">Reference proteome</keyword>
<dbReference type="Pfam" id="PF13715">
    <property type="entry name" value="CarbopepD_reg_2"/>
    <property type="match status" value="1"/>
</dbReference>
<dbReference type="SUPFAM" id="SSF56935">
    <property type="entry name" value="Porins"/>
    <property type="match status" value="1"/>
</dbReference>
<dbReference type="InterPro" id="IPR036942">
    <property type="entry name" value="Beta-barrel_TonB_sf"/>
</dbReference>
<dbReference type="PANTHER" id="PTHR30069:SF29">
    <property type="entry name" value="HEMOGLOBIN AND HEMOGLOBIN-HAPTOGLOBIN-BINDING PROTEIN 1-RELATED"/>
    <property type="match status" value="1"/>
</dbReference>
<dbReference type="Gene3D" id="2.170.130.10">
    <property type="entry name" value="TonB-dependent receptor, plug domain"/>
    <property type="match status" value="1"/>
</dbReference>
<dbReference type="Pfam" id="PF07715">
    <property type="entry name" value="Plug"/>
    <property type="match status" value="1"/>
</dbReference>
<dbReference type="PANTHER" id="PTHR30069">
    <property type="entry name" value="TONB-DEPENDENT OUTER MEMBRANE RECEPTOR"/>
    <property type="match status" value="1"/>
</dbReference>
<dbReference type="OrthoDB" id="9812892at2"/>
<reference evidence="10 11" key="1">
    <citation type="submission" date="2016-11" db="EMBL/GenBank/DDBJ databases">
        <authorList>
            <person name="Jaros S."/>
            <person name="Januszkiewicz K."/>
            <person name="Wedrychowicz H."/>
        </authorList>
    </citation>
    <scope>NUCLEOTIDE SEQUENCE [LARGE SCALE GENOMIC DNA]</scope>
    <source>
        <strain evidence="10">NCIMB 2154T</strain>
    </source>
</reference>
<proteinExistence type="inferred from homology"/>
<comment type="subcellular location">
    <subcellularLocation>
        <location evidence="1 8">Cell outer membrane</location>
        <topology evidence="1 8">Multi-pass membrane protein</topology>
    </subcellularLocation>
</comment>
<dbReference type="InterPro" id="IPR008969">
    <property type="entry name" value="CarboxyPept-like_regulatory"/>
</dbReference>
<evidence type="ECO:0000256" key="4">
    <source>
        <dbReference type="ARBA" id="ARBA00022692"/>
    </source>
</evidence>
<name>A0A2H1E639_9FLAO</name>
<keyword evidence="2 8" id="KW-0813">Transport</keyword>
<dbReference type="RefSeq" id="WP_100210524.1">
    <property type="nucleotide sequence ID" value="NZ_CP138495.1"/>
</dbReference>
<dbReference type="KEGG" id="tmar:MARIT_0184"/>
<dbReference type="SUPFAM" id="SSF49464">
    <property type="entry name" value="Carboxypeptidase regulatory domain-like"/>
    <property type="match status" value="1"/>
</dbReference>
<keyword evidence="7 8" id="KW-0998">Cell outer membrane</keyword>
<organism evidence="10 11">
    <name type="scientific">Tenacibaculum maritimum NCIMB 2154</name>
    <dbReference type="NCBI Taxonomy" id="1349785"/>
    <lineage>
        <taxon>Bacteria</taxon>
        <taxon>Pseudomonadati</taxon>
        <taxon>Bacteroidota</taxon>
        <taxon>Flavobacteriia</taxon>
        <taxon>Flavobacteriales</taxon>
        <taxon>Flavobacteriaceae</taxon>
        <taxon>Tenacibaculum</taxon>
    </lineage>
</organism>
<evidence type="ECO:0000256" key="3">
    <source>
        <dbReference type="ARBA" id="ARBA00022452"/>
    </source>
</evidence>
<keyword evidence="4 8" id="KW-0812">Transmembrane</keyword>
<dbReference type="Proteomes" id="UP000231564">
    <property type="component" value="Chromosome MARIT"/>
</dbReference>